<dbReference type="PANTHER" id="PTHR42879:SF2">
    <property type="entry name" value="3-OXOACYL-[ACYL-CARRIER-PROTEIN] REDUCTASE FABG"/>
    <property type="match status" value="1"/>
</dbReference>
<dbReference type="InterPro" id="IPR050259">
    <property type="entry name" value="SDR"/>
</dbReference>
<dbReference type="FunFam" id="3.40.50.720:FF:000084">
    <property type="entry name" value="Short-chain dehydrogenase reductase"/>
    <property type="match status" value="1"/>
</dbReference>
<evidence type="ECO:0000313" key="5">
    <source>
        <dbReference type="Proteomes" id="UP000656813"/>
    </source>
</evidence>
<reference evidence="4" key="2">
    <citation type="submission" date="2020-09" db="EMBL/GenBank/DDBJ databases">
        <authorList>
            <person name="Sun Q."/>
            <person name="Zhou Y."/>
        </authorList>
    </citation>
    <scope>NUCLEOTIDE SEQUENCE</scope>
    <source>
        <strain evidence="4">CGMCC 1.12777</strain>
    </source>
</reference>
<dbReference type="PROSITE" id="PS00061">
    <property type="entry name" value="ADH_SHORT"/>
    <property type="match status" value="1"/>
</dbReference>
<evidence type="ECO:0000256" key="1">
    <source>
        <dbReference type="ARBA" id="ARBA00006484"/>
    </source>
</evidence>
<protein>
    <submittedName>
        <fullName evidence="4">Beta-ketoacyl-ACP reductase</fullName>
    </submittedName>
</protein>
<reference evidence="4" key="1">
    <citation type="journal article" date="2014" name="Int. J. Syst. Evol. Microbiol.">
        <title>Complete genome sequence of Corynebacterium casei LMG S-19264T (=DSM 44701T), isolated from a smear-ripened cheese.</title>
        <authorList>
            <consortium name="US DOE Joint Genome Institute (JGI-PGF)"/>
            <person name="Walter F."/>
            <person name="Albersmeier A."/>
            <person name="Kalinowski J."/>
            <person name="Ruckert C."/>
        </authorList>
    </citation>
    <scope>NUCLEOTIDE SEQUENCE</scope>
    <source>
        <strain evidence="4">CGMCC 1.12777</strain>
    </source>
</reference>
<name>A0A8J2ZTN0_9BACL</name>
<evidence type="ECO:0000313" key="4">
    <source>
        <dbReference type="EMBL" id="GGH77463.1"/>
    </source>
</evidence>
<dbReference type="RefSeq" id="WP_188496246.1">
    <property type="nucleotide sequence ID" value="NZ_BMFV01000005.1"/>
</dbReference>
<dbReference type="InterPro" id="IPR020904">
    <property type="entry name" value="Sc_DH/Rdtase_CS"/>
</dbReference>
<dbReference type="GO" id="GO:0008206">
    <property type="term" value="P:bile acid metabolic process"/>
    <property type="evidence" value="ECO:0007669"/>
    <property type="project" value="UniProtKB-ARBA"/>
</dbReference>
<dbReference type="PANTHER" id="PTHR42879">
    <property type="entry name" value="3-OXOACYL-(ACYL-CARRIER-PROTEIN) REDUCTASE"/>
    <property type="match status" value="1"/>
</dbReference>
<dbReference type="Pfam" id="PF00106">
    <property type="entry name" value="adh_short"/>
    <property type="match status" value="1"/>
</dbReference>
<dbReference type="Proteomes" id="UP000656813">
    <property type="component" value="Unassembled WGS sequence"/>
</dbReference>
<keyword evidence="5" id="KW-1185">Reference proteome</keyword>
<dbReference type="SUPFAM" id="SSF51735">
    <property type="entry name" value="NAD(P)-binding Rossmann-fold domains"/>
    <property type="match status" value="1"/>
</dbReference>
<comment type="caution">
    <text evidence="4">The sequence shown here is derived from an EMBL/GenBank/DDBJ whole genome shotgun (WGS) entry which is preliminary data.</text>
</comment>
<dbReference type="AlphaFoldDB" id="A0A8J2ZTN0"/>
<keyword evidence="2" id="KW-0560">Oxidoreductase</keyword>
<gene>
    <name evidence="4" type="ORF">GCM10007096_09390</name>
</gene>
<comment type="similarity">
    <text evidence="1 3">Belongs to the short-chain dehydrogenases/reductases (SDR) family.</text>
</comment>
<dbReference type="NCBIfam" id="NF005559">
    <property type="entry name" value="PRK07231.1"/>
    <property type="match status" value="1"/>
</dbReference>
<proteinExistence type="inferred from homology"/>
<dbReference type="PRINTS" id="PR00080">
    <property type="entry name" value="SDRFAMILY"/>
</dbReference>
<dbReference type="EMBL" id="BMFV01000005">
    <property type="protein sequence ID" value="GGH77463.1"/>
    <property type="molecule type" value="Genomic_DNA"/>
</dbReference>
<dbReference type="CDD" id="cd05344">
    <property type="entry name" value="BKR_like_SDR_like"/>
    <property type="match status" value="1"/>
</dbReference>
<dbReference type="Gene3D" id="3.40.50.720">
    <property type="entry name" value="NAD(P)-binding Rossmann-like Domain"/>
    <property type="match status" value="1"/>
</dbReference>
<dbReference type="PIRSF" id="PIRSF000126">
    <property type="entry name" value="11-beta-HSD1"/>
    <property type="match status" value="1"/>
</dbReference>
<dbReference type="InterPro" id="IPR036291">
    <property type="entry name" value="NAD(P)-bd_dom_sf"/>
</dbReference>
<evidence type="ECO:0000256" key="3">
    <source>
        <dbReference type="RuleBase" id="RU000363"/>
    </source>
</evidence>
<accession>A0A8J2ZTN0</accession>
<dbReference type="GO" id="GO:0016491">
    <property type="term" value="F:oxidoreductase activity"/>
    <property type="evidence" value="ECO:0007669"/>
    <property type="project" value="UniProtKB-KW"/>
</dbReference>
<dbReference type="PRINTS" id="PR00081">
    <property type="entry name" value="GDHRDH"/>
</dbReference>
<dbReference type="InterPro" id="IPR002347">
    <property type="entry name" value="SDR_fam"/>
</dbReference>
<organism evidence="4 5">
    <name type="scientific">Pullulanibacillus pueri</name>
    <dbReference type="NCBI Taxonomy" id="1437324"/>
    <lineage>
        <taxon>Bacteria</taxon>
        <taxon>Bacillati</taxon>
        <taxon>Bacillota</taxon>
        <taxon>Bacilli</taxon>
        <taxon>Bacillales</taxon>
        <taxon>Sporolactobacillaceae</taxon>
        <taxon>Pullulanibacillus</taxon>
    </lineage>
</organism>
<sequence length="266" mass="28767">MEFGLMGKTAIVTGGSKGIGRAIAIALAAEGCKVVICGRGEAALNETKQRIEGQGGEVFAVQADLTKQEDVDRLISETISHYHTLDILVNNAGIVGGFFDFEALSVEDWEEVFNVNLFGMVRVTKAALPYMKKEASTRIINISSESGIQPDPFMPHYNASKAAIINFTKSLSKAYAKDGILVNTVSPAFVMTPLLEDNLKADAEEQNITFDEAVQQFLEKNRPHIEVKRPGRPEEVADAVVFLASNKASFITGENIRVDGGSVASQ</sequence>
<evidence type="ECO:0000256" key="2">
    <source>
        <dbReference type="ARBA" id="ARBA00023002"/>
    </source>
</evidence>